<accession>A0ABX5MF45</accession>
<dbReference type="InterPro" id="IPR036013">
    <property type="entry name" value="Band_7/SPFH_dom_sf"/>
</dbReference>
<organism evidence="4 5">
    <name type="scientific">Paraburkholderia tropica</name>
    <dbReference type="NCBI Taxonomy" id="92647"/>
    <lineage>
        <taxon>Bacteria</taxon>
        <taxon>Pseudomonadati</taxon>
        <taxon>Pseudomonadota</taxon>
        <taxon>Betaproteobacteria</taxon>
        <taxon>Burkholderiales</taxon>
        <taxon>Burkholderiaceae</taxon>
        <taxon>Paraburkholderia</taxon>
    </lineage>
</organism>
<sequence length="686" mass="71499">MVHRAARDNRDAGYGLAARAGHAKLAGCAAGLVVVWTGLALAAMLAPRLMIDARACAVLASACLNLLLAVIGTRLAMQRRHASTPLWKTLLQLARLAFRHDRSKAAAAQHEASSADDERAQWQALLRALPWRPAVVPFGALVSIALAVFAWAMPAPGAATVSISADLSNMADASVAASAGSHAPLLVAGVAALLLAFAALYAERVQTHRASQAMQTSQDAQASCEPAALAGLLRVILVVSLSAAAAAAWFAQTGEALTWLVRLVAVLSGLVAVELAARSVWAAFVAGPSASSSSSTSLSDSGLLHSALANALRVQARPFAALSAQLRMRYGIDLRQNWALQSFVRLLPAAIATVVVLGWLLGGVAVLGPDQRAVYERFGAPVAVWQPGLHVGLPWPFGRTRVIDNGAVHQLIVSGSANDASQAAPRVAADAAPPDQLNRLWDVAHPWETTQVIAGTSGDQQAFQVVSADVRLDYRIALSDAAARAALYRAVDMDETVRAIANRAVVRYLASRTLQSLIDTPQTAMANTLRASVQGELDRLASGIEVMAVVIESVHPPAGAAAAYHGVQAAQIRAQASVVQARGFAAATLGGAQQQAIEAVAQGSADAADTLAAARVQQIDFDADVIAQGLGGPAFAFEYYLHRLQKGLQNASVTIIDDRLASGNRATIDLRTFTPATAAAGVRPAW</sequence>
<keyword evidence="5" id="KW-1185">Reference proteome</keyword>
<dbReference type="InterPro" id="IPR001107">
    <property type="entry name" value="Band_7"/>
</dbReference>
<evidence type="ECO:0000259" key="3">
    <source>
        <dbReference type="Pfam" id="PF01145"/>
    </source>
</evidence>
<feature type="domain" description="Band 7" evidence="3">
    <location>
        <begin position="366"/>
        <end position="583"/>
    </location>
</feature>
<proteinExistence type="predicted"/>
<dbReference type="EMBL" id="QJJV01000027">
    <property type="protein sequence ID" value="PXX08316.1"/>
    <property type="molecule type" value="Genomic_DNA"/>
</dbReference>
<dbReference type="Pfam" id="PF01145">
    <property type="entry name" value="Band_7"/>
    <property type="match status" value="1"/>
</dbReference>
<comment type="caution">
    <text evidence="4">The sequence shown here is derived from an EMBL/GenBank/DDBJ whole genome shotgun (WGS) entry which is preliminary data.</text>
</comment>
<feature type="transmembrane region" description="Helical" evidence="2">
    <location>
        <begin position="183"/>
        <end position="202"/>
    </location>
</feature>
<keyword evidence="2" id="KW-0472">Membrane</keyword>
<name>A0ABX5MF45_9BURK</name>
<dbReference type="Proteomes" id="UP000247515">
    <property type="component" value="Unassembled WGS sequence"/>
</dbReference>
<evidence type="ECO:0000313" key="4">
    <source>
        <dbReference type="EMBL" id="PXX08316.1"/>
    </source>
</evidence>
<gene>
    <name evidence="4" type="ORF">C7400_12790</name>
</gene>
<keyword evidence="2" id="KW-1133">Transmembrane helix</keyword>
<dbReference type="PANTHER" id="PTHR43327:SF10">
    <property type="entry name" value="STOMATIN-LIKE PROTEIN 2, MITOCHONDRIAL"/>
    <property type="match status" value="1"/>
</dbReference>
<keyword evidence="4" id="KW-0645">Protease</keyword>
<feature type="transmembrane region" description="Helical" evidence="2">
    <location>
        <begin position="231"/>
        <end position="251"/>
    </location>
</feature>
<feature type="transmembrane region" description="Helical" evidence="2">
    <location>
        <begin position="134"/>
        <end position="153"/>
    </location>
</feature>
<comment type="subcellular location">
    <subcellularLocation>
        <location evidence="1">Membrane</location>
        <topology evidence="1">Single-pass membrane protein</topology>
    </subcellularLocation>
</comment>
<dbReference type="SUPFAM" id="SSF117892">
    <property type="entry name" value="Band 7/SPFH domain"/>
    <property type="match status" value="1"/>
</dbReference>
<evidence type="ECO:0000256" key="1">
    <source>
        <dbReference type="ARBA" id="ARBA00004167"/>
    </source>
</evidence>
<evidence type="ECO:0000256" key="2">
    <source>
        <dbReference type="SAM" id="Phobius"/>
    </source>
</evidence>
<keyword evidence="4" id="KW-0378">Hydrolase</keyword>
<dbReference type="GO" id="GO:0006508">
    <property type="term" value="P:proteolysis"/>
    <property type="evidence" value="ECO:0007669"/>
    <property type="project" value="UniProtKB-KW"/>
</dbReference>
<feature type="transmembrane region" description="Helical" evidence="2">
    <location>
        <begin position="51"/>
        <end position="71"/>
    </location>
</feature>
<dbReference type="RefSeq" id="WP_234774690.1">
    <property type="nucleotide sequence ID" value="NZ_JACHWC010000025.1"/>
</dbReference>
<evidence type="ECO:0000313" key="5">
    <source>
        <dbReference type="Proteomes" id="UP000247515"/>
    </source>
</evidence>
<feature type="transmembrane region" description="Helical" evidence="2">
    <location>
        <begin position="25"/>
        <end position="45"/>
    </location>
</feature>
<dbReference type="PANTHER" id="PTHR43327">
    <property type="entry name" value="STOMATIN-LIKE PROTEIN 2, MITOCHONDRIAL"/>
    <property type="match status" value="1"/>
</dbReference>
<feature type="transmembrane region" description="Helical" evidence="2">
    <location>
        <begin position="343"/>
        <end position="367"/>
    </location>
</feature>
<feature type="transmembrane region" description="Helical" evidence="2">
    <location>
        <begin position="257"/>
        <end position="277"/>
    </location>
</feature>
<dbReference type="InterPro" id="IPR050710">
    <property type="entry name" value="Band7/mec-2_domain"/>
</dbReference>
<reference evidence="4 5" key="1">
    <citation type="submission" date="2018-05" db="EMBL/GenBank/DDBJ databases">
        <title>Genomic Encyclopedia of Type Strains, Phase IV (KMG-V): Genome sequencing to study the core and pangenomes of soil and plant-associated prokaryotes.</title>
        <authorList>
            <person name="Whitman W."/>
        </authorList>
    </citation>
    <scope>NUCLEOTIDE SEQUENCE [LARGE SCALE GENOMIC DNA]</scope>
    <source>
        <strain evidence="4 5">SIr-6563</strain>
    </source>
</reference>
<protein>
    <submittedName>
        <fullName evidence="4">Regulator of protease activity HflC (Stomatin/prohibitin superfamily)</fullName>
    </submittedName>
</protein>
<dbReference type="Gene3D" id="3.30.479.30">
    <property type="entry name" value="Band 7 domain"/>
    <property type="match status" value="1"/>
</dbReference>
<dbReference type="GO" id="GO:0008233">
    <property type="term" value="F:peptidase activity"/>
    <property type="evidence" value="ECO:0007669"/>
    <property type="project" value="UniProtKB-KW"/>
</dbReference>
<keyword evidence="2" id="KW-0812">Transmembrane</keyword>